<dbReference type="Gene3D" id="3.10.490.10">
    <property type="entry name" value="Gamma-glutamyl cyclotransferase-like"/>
    <property type="match status" value="1"/>
</dbReference>
<dbReference type="AlphaFoldDB" id="A0A5N5WJX2"/>
<evidence type="ECO:0000313" key="6">
    <source>
        <dbReference type="EMBL" id="KAB8067584.1"/>
    </source>
</evidence>
<name>A0A5N5WJX2_9EURO</name>
<dbReference type="EMBL" id="ML732467">
    <property type="protein sequence ID" value="KAB8067584.1"/>
    <property type="molecule type" value="Genomic_DNA"/>
</dbReference>
<evidence type="ECO:0000256" key="3">
    <source>
        <dbReference type="ARBA" id="ARBA00030602"/>
    </source>
</evidence>
<dbReference type="Proteomes" id="UP000326565">
    <property type="component" value="Unassembled WGS sequence"/>
</dbReference>
<comment type="similarity">
    <text evidence="1">Belongs to the gamma-glutamylcyclotransferase family.</text>
</comment>
<evidence type="ECO:0000256" key="2">
    <source>
        <dbReference type="ARBA" id="ARBA00022679"/>
    </source>
</evidence>
<feature type="domain" description="Gamma-glutamylcyclotransferase AIG2-like" evidence="5">
    <location>
        <begin position="60"/>
        <end position="148"/>
    </location>
</feature>
<sequence length="199" mass="22005">MLPLEKSGKKQSSASAPPIDPRSKISPFVLKLRSAPPGYFYQVSQPSPTVDLFAAATGPYFFYGTLNDSSMPELRPAFILGYECKLWGQYPALVDAPNSVVEGAAYNVQTVEEGERLAAYETSNYRTEPCLMKYTDGKEPAEDLGYTFKFAGNPKDLSEGSFDLRVWLKMMGTHAAVDKLDAKKRRPGGPARSYEHETD</sequence>
<organism evidence="6 7">
    <name type="scientific">Aspergillus leporis</name>
    <dbReference type="NCBI Taxonomy" id="41062"/>
    <lineage>
        <taxon>Eukaryota</taxon>
        <taxon>Fungi</taxon>
        <taxon>Dikarya</taxon>
        <taxon>Ascomycota</taxon>
        <taxon>Pezizomycotina</taxon>
        <taxon>Eurotiomycetes</taxon>
        <taxon>Eurotiomycetidae</taxon>
        <taxon>Eurotiales</taxon>
        <taxon>Aspergillaceae</taxon>
        <taxon>Aspergillus</taxon>
        <taxon>Aspergillus subgen. Circumdati</taxon>
    </lineage>
</organism>
<evidence type="ECO:0000256" key="1">
    <source>
        <dbReference type="ARBA" id="ARBA00008861"/>
    </source>
</evidence>
<dbReference type="InterPro" id="IPR045038">
    <property type="entry name" value="AIG2-like"/>
</dbReference>
<dbReference type="PANTHER" id="PTHR31544">
    <property type="entry name" value="AIG2-LIKE PROTEIN D"/>
    <property type="match status" value="1"/>
</dbReference>
<dbReference type="CDD" id="cd06661">
    <property type="entry name" value="GGCT_like"/>
    <property type="match status" value="1"/>
</dbReference>
<evidence type="ECO:0000256" key="4">
    <source>
        <dbReference type="SAM" id="MobiDB-lite"/>
    </source>
</evidence>
<evidence type="ECO:0000313" key="7">
    <source>
        <dbReference type="Proteomes" id="UP000326565"/>
    </source>
</evidence>
<keyword evidence="7" id="KW-1185">Reference proteome</keyword>
<keyword evidence="2" id="KW-0808">Transferase</keyword>
<reference evidence="6 7" key="1">
    <citation type="submission" date="2019-04" db="EMBL/GenBank/DDBJ databases">
        <title>Friends and foes A comparative genomics study of 23 Aspergillus species from section Flavi.</title>
        <authorList>
            <consortium name="DOE Joint Genome Institute"/>
            <person name="Kjaerbolling I."/>
            <person name="Vesth T."/>
            <person name="Frisvad J.C."/>
            <person name="Nybo J.L."/>
            <person name="Theobald S."/>
            <person name="Kildgaard S."/>
            <person name="Isbrandt T."/>
            <person name="Kuo A."/>
            <person name="Sato A."/>
            <person name="Lyhne E.K."/>
            <person name="Kogle M.E."/>
            <person name="Wiebenga A."/>
            <person name="Kun R.S."/>
            <person name="Lubbers R.J."/>
            <person name="Makela M.R."/>
            <person name="Barry K."/>
            <person name="Chovatia M."/>
            <person name="Clum A."/>
            <person name="Daum C."/>
            <person name="Haridas S."/>
            <person name="He G."/>
            <person name="LaButti K."/>
            <person name="Lipzen A."/>
            <person name="Mondo S."/>
            <person name="Riley R."/>
            <person name="Salamov A."/>
            <person name="Simmons B.A."/>
            <person name="Magnuson J.K."/>
            <person name="Henrissat B."/>
            <person name="Mortensen U.H."/>
            <person name="Larsen T.O."/>
            <person name="Devries R.P."/>
            <person name="Grigoriev I.V."/>
            <person name="Machida M."/>
            <person name="Baker S.E."/>
            <person name="Andersen M.R."/>
        </authorList>
    </citation>
    <scope>NUCLEOTIDE SEQUENCE [LARGE SCALE GENOMIC DNA]</scope>
    <source>
        <strain evidence="6 7">CBS 151.66</strain>
    </source>
</reference>
<protein>
    <recommendedName>
        <fullName evidence="3">Putative gamma-glutamylcyclotransferase</fullName>
    </recommendedName>
</protein>
<evidence type="ECO:0000259" key="5">
    <source>
        <dbReference type="Pfam" id="PF06094"/>
    </source>
</evidence>
<feature type="region of interest" description="Disordered" evidence="4">
    <location>
        <begin position="1"/>
        <end position="24"/>
    </location>
</feature>
<accession>A0A5N5WJX2</accession>
<dbReference type="InterPro" id="IPR009288">
    <property type="entry name" value="AIG2-like_dom"/>
</dbReference>
<dbReference type="PANTHER" id="PTHR31544:SF4">
    <property type="entry name" value="GAMMA-GLUTAMYLCYCLOTRANSFERASE-RELATED"/>
    <property type="match status" value="1"/>
</dbReference>
<dbReference type="Pfam" id="PF06094">
    <property type="entry name" value="GGACT"/>
    <property type="match status" value="1"/>
</dbReference>
<dbReference type="OrthoDB" id="3262926at2759"/>
<dbReference type="InterPro" id="IPR036568">
    <property type="entry name" value="GGCT-like_sf"/>
</dbReference>
<dbReference type="GO" id="GO:0016740">
    <property type="term" value="F:transferase activity"/>
    <property type="evidence" value="ECO:0007669"/>
    <property type="project" value="UniProtKB-KW"/>
</dbReference>
<proteinExistence type="inferred from homology"/>
<dbReference type="InterPro" id="IPR013024">
    <property type="entry name" value="GGCT-like"/>
</dbReference>
<gene>
    <name evidence="6" type="ORF">BDV29DRAFT_200088</name>
</gene>
<dbReference type="SUPFAM" id="SSF110857">
    <property type="entry name" value="Gamma-glutamyl cyclotransferase-like"/>
    <property type="match status" value="1"/>
</dbReference>